<feature type="signal peptide" evidence="1">
    <location>
        <begin position="1"/>
        <end position="21"/>
    </location>
</feature>
<dbReference type="EMBL" id="JYJG01000244">
    <property type="protein sequence ID" value="KJK44533.1"/>
    <property type="molecule type" value="Genomic_DNA"/>
</dbReference>
<evidence type="ECO:0000256" key="1">
    <source>
        <dbReference type="SAM" id="SignalP"/>
    </source>
</evidence>
<evidence type="ECO:0000313" key="3">
    <source>
        <dbReference type="EMBL" id="KJK44533.1"/>
    </source>
</evidence>
<feature type="domain" description="Beta-glucuronidase C-terminal" evidence="2">
    <location>
        <begin position="368"/>
        <end position="440"/>
    </location>
</feature>
<gene>
    <name evidence="3" type="ORF">UK23_28980</name>
</gene>
<dbReference type="Pfam" id="PF16862">
    <property type="entry name" value="Glyco_hydro_79C"/>
    <property type="match status" value="1"/>
</dbReference>
<name>A0A0F0GT07_LENAE</name>
<evidence type="ECO:0000313" key="4">
    <source>
        <dbReference type="Proteomes" id="UP000033393"/>
    </source>
</evidence>
<dbReference type="InterPro" id="IPR031728">
    <property type="entry name" value="GlcAase_C"/>
</dbReference>
<dbReference type="SUPFAM" id="SSF51445">
    <property type="entry name" value="(Trans)glycosidases"/>
    <property type="match status" value="1"/>
</dbReference>
<dbReference type="Gene3D" id="2.60.40.1180">
    <property type="entry name" value="Golgi alpha-mannosidase II"/>
    <property type="match status" value="1"/>
</dbReference>
<organism evidence="3 4">
    <name type="scientific">Lentzea aerocolonigenes</name>
    <name type="common">Lechevalieria aerocolonigenes</name>
    <name type="synonym">Saccharothrix aerocolonigenes</name>
    <dbReference type="NCBI Taxonomy" id="68170"/>
    <lineage>
        <taxon>Bacteria</taxon>
        <taxon>Bacillati</taxon>
        <taxon>Actinomycetota</taxon>
        <taxon>Actinomycetes</taxon>
        <taxon>Pseudonocardiales</taxon>
        <taxon>Pseudonocardiaceae</taxon>
        <taxon>Lentzea</taxon>
    </lineage>
</organism>
<sequence>MRRAAVVAALLILFTGTPAQAAPGVGVRVDPTSKSSVGKDFAGFSYEKDRVGARMFNARNADLVRLFRLLGPSLLRIGGNLVDMTTWNPSGTGGKPTEVTASDIQELSLFAKATGWKIVYGINLKTNTPEAAADEAAAATRILGRDLVAFEIGNEPNVYVKTWPEYEALFGKYADAIRAKVPGAKFDGPGQANSSSWAEDFARTQKDRGASILSTHVYIAKNTEANIPGMLASNSSGRLPNISAAMEKAWSANGIVQWRVTEANNYFHGGADGVSNVQAAALWSLDYMSGVAARQGSGINFHGGTSTQFPLHYSPIRYDGLDPAGVQAVYYGELLWKLAGPGAYHSATVSGATDVTAWGVGDNVFVNNKGTSAMTTTITLPKKAHSAKVYVLTAPALDSKEITIAGSKVGKNAKFTPRPKNAKVTGTTTTVDVPASSAVLVVTR</sequence>
<dbReference type="InterPro" id="IPR013780">
    <property type="entry name" value="Glyco_hydro_b"/>
</dbReference>
<dbReference type="STRING" id="68170.GCA_000974445_09077"/>
<feature type="chain" id="PRO_5002441221" description="Beta-glucuronidase C-terminal domain-containing protein" evidence="1">
    <location>
        <begin position="22"/>
        <end position="444"/>
    </location>
</feature>
<keyword evidence="1" id="KW-0732">Signal</keyword>
<dbReference type="InterPro" id="IPR017853">
    <property type="entry name" value="GH"/>
</dbReference>
<dbReference type="Proteomes" id="UP000033393">
    <property type="component" value="Unassembled WGS sequence"/>
</dbReference>
<accession>A0A0F0GT07</accession>
<dbReference type="PANTHER" id="PTHR36183:SF2">
    <property type="entry name" value="BETA-GLUCURONIDASE C-TERMINAL DOMAIN-CONTAINING PROTEIN"/>
    <property type="match status" value="1"/>
</dbReference>
<protein>
    <recommendedName>
        <fullName evidence="2">Beta-glucuronidase C-terminal domain-containing protein</fullName>
    </recommendedName>
</protein>
<keyword evidence="4" id="KW-1185">Reference proteome</keyword>
<dbReference type="InterPro" id="IPR052974">
    <property type="entry name" value="GH79_Enzymes"/>
</dbReference>
<dbReference type="Gene3D" id="3.20.20.80">
    <property type="entry name" value="Glycosidases"/>
    <property type="match status" value="1"/>
</dbReference>
<reference evidence="3 4" key="1">
    <citation type="submission" date="2015-02" db="EMBL/GenBank/DDBJ databases">
        <authorList>
            <person name="Ju K.-S."/>
            <person name="Doroghazi J.R."/>
            <person name="Metcalf W."/>
        </authorList>
    </citation>
    <scope>NUCLEOTIDE SEQUENCE [LARGE SCALE GENOMIC DNA]</scope>
    <source>
        <strain evidence="3 4">NRRL B-16140</strain>
    </source>
</reference>
<proteinExistence type="predicted"/>
<dbReference type="RefSeq" id="WP_045314842.1">
    <property type="nucleotide sequence ID" value="NZ_JYJG01000244.1"/>
</dbReference>
<evidence type="ECO:0000259" key="2">
    <source>
        <dbReference type="Pfam" id="PF16862"/>
    </source>
</evidence>
<dbReference type="PANTHER" id="PTHR36183">
    <property type="entry name" value="BETA-GLUCURONIDASE"/>
    <property type="match status" value="1"/>
</dbReference>
<comment type="caution">
    <text evidence="3">The sequence shown here is derived from an EMBL/GenBank/DDBJ whole genome shotgun (WGS) entry which is preliminary data.</text>
</comment>
<dbReference type="AlphaFoldDB" id="A0A0F0GT07"/>
<dbReference type="OrthoDB" id="5166947at2"/>
<dbReference type="PATRIC" id="fig|68170.10.peg.7368"/>